<evidence type="ECO:0000313" key="1">
    <source>
        <dbReference type="EMBL" id="EEN80354.1"/>
    </source>
</evidence>
<gene>
    <name evidence="1" type="ORF">HMPREF0539_1501</name>
</gene>
<sequence>MGLTQKATNLTAPNPAKRAWISERSWLRAAYNSFFYGMM</sequence>
<proteinExistence type="predicted"/>
<accession>C2JX67</accession>
<name>C2JX67_LACRM</name>
<keyword evidence="2" id="KW-1185">Reference proteome</keyword>
<comment type="caution">
    <text evidence="1">The sequence shown here is derived from an EMBL/GenBank/DDBJ whole genome shotgun (WGS) entry which is preliminary data.</text>
</comment>
<dbReference type="AlphaFoldDB" id="C2JX67"/>
<dbReference type="Proteomes" id="UP000004525">
    <property type="component" value="Unassembled WGS sequence"/>
</dbReference>
<organism evidence="1 2">
    <name type="scientific">Lacticaseibacillus rhamnosus (strain LMS2-1)</name>
    <dbReference type="NCBI Taxonomy" id="525361"/>
    <lineage>
        <taxon>Bacteria</taxon>
        <taxon>Bacillati</taxon>
        <taxon>Bacillota</taxon>
        <taxon>Bacilli</taxon>
        <taxon>Lactobacillales</taxon>
        <taxon>Lactobacillaceae</taxon>
        <taxon>Lacticaseibacillus</taxon>
    </lineage>
</organism>
<dbReference type="EMBL" id="ACIZ01000063">
    <property type="protein sequence ID" value="EEN80354.1"/>
    <property type="molecule type" value="Genomic_DNA"/>
</dbReference>
<reference evidence="1" key="1">
    <citation type="submission" date="2009-01" db="EMBL/GenBank/DDBJ databases">
        <authorList>
            <person name="Qin X."/>
            <person name="Bachman B."/>
            <person name="Battles P."/>
            <person name="Bell A."/>
            <person name="Bess C."/>
            <person name="Bickham C."/>
            <person name="Chaboub L."/>
            <person name="Chen D."/>
            <person name="Coyle M."/>
            <person name="Deiros D.R."/>
            <person name="Dinh H."/>
            <person name="Forbes L."/>
            <person name="Fowler G."/>
            <person name="Francisco L."/>
            <person name="Fu Q."/>
            <person name="Gubbala S."/>
            <person name="Hale W."/>
            <person name="Han Y."/>
            <person name="Hemphill L."/>
            <person name="Highlander S.K."/>
            <person name="Hirani K."/>
            <person name="Hogues M."/>
            <person name="Jackson L."/>
            <person name="Jakkamsetti A."/>
            <person name="Javaid M."/>
            <person name="Jiang H."/>
            <person name="Korchina V."/>
            <person name="Kovar C."/>
            <person name="Lara F."/>
            <person name="Lee S."/>
            <person name="Mata R."/>
            <person name="Mathew T."/>
            <person name="Moen C."/>
            <person name="Morales K."/>
            <person name="Munidasa M."/>
            <person name="Nazareth L."/>
            <person name="Ngo R."/>
            <person name="Nguyen L."/>
            <person name="Okwuonu G."/>
            <person name="Ongeri F."/>
            <person name="Patil S."/>
            <person name="Petrosino J."/>
            <person name="Pham C."/>
            <person name="Pham P."/>
            <person name="Pu L.-L."/>
            <person name="Puazo M."/>
            <person name="Raj R."/>
            <person name="Reid J."/>
            <person name="Rouhana J."/>
            <person name="Saada N."/>
            <person name="Shang Y."/>
            <person name="Simmons D."/>
            <person name="Thornton R."/>
            <person name="Warren J."/>
            <person name="Weissenberger G."/>
            <person name="Zhang J."/>
            <person name="Zhang L."/>
            <person name="Zhou C."/>
            <person name="Zhu D."/>
            <person name="Muzny D."/>
            <person name="Worley K."/>
            <person name="Gibbs R."/>
        </authorList>
    </citation>
    <scope>NUCLEOTIDE SEQUENCE [LARGE SCALE GENOMIC DNA]</scope>
    <source>
        <strain evidence="1">LMS2-1</strain>
    </source>
</reference>
<protein>
    <submittedName>
        <fullName evidence="1">Uncharacterized protein</fullName>
    </submittedName>
</protein>
<dbReference type="HOGENOM" id="CLU_3311906_0_0_9"/>
<evidence type="ECO:0000313" key="2">
    <source>
        <dbReference type="Proteomes" id="UP000004525"/>
    </source>
</evidence>